<gene>
    <name evidence="1" type="ORF">M0L20_04685</name>
</gene>
<dbReference type="EMBL" id="JALPRF010000001">
    <property type="protein sequence ID" value="MCK8491136.1"/>
    <property type="molecule type" value="Genomic_DNA"/>
</dbReference>
<evidence type="ECO:0000313" key="1">
    <source>
        <dbReference type="EMBL" id="MCK8491136.1"/>
    </source>
</evidence>
<reference evidence="1 2" key="1">
    <citation type="submission" date="2022-04" db="EMBL/GenBank/DDBJ databases">
        <title>Spirosoma sp. strain RP8 genome sequencing and assembly.</title>
        <authorList>
            <person name="Jung Y."/>
        </authorList>
    </citation>
    <scope>NUCLEOTIDE SEQUENCE [LARGE SCALE GENOMIC DNA]</scope>
    <source>
        <strain evidence="1 2">RP8</strain>
    </source>
</reference>
<comment type="caution">
    <text evidence="1">The sequence shown here is derived from an EMBL/GenBank/DDBJ whole genome shotgun (WGS) entry which is preliminary data.</text>
</comment>
<protein>
    <submittedName>
        <fullName evidence="1">T9SS type A sorting domain-containing protein</fullName>
    </submittedName>
</protein>
<evidence type="ECO:0000313" key="2">
    <source>
        <dbReference type="Proteomes" id="UP001202180"/>
    </source>
</evidence>
<dbReference type="RefSeq" id="WP_248475919.1">
    <property type="nucleotide sequence ID" value="NZ_JALPRF010000001.1"/>
</dbReference>
<name>A0ABT0HG62_9BACT</name>
<dbReference type="InterPro" id="IPR026444">
    <property type="entry name" value="Secre_tail"/>
</dbReference>
<dbReference type="NCBIfam" id="TIGR04183">
    <property type="entry name" value="Por_Secre_tail"/>
    <property type="match status" value="1"/>
</dbReference>
<organism evidence="1 2">
    <name type="scientific">Spirosoma liriopis</name>
    <dbReference type="NCBI Taxonomy" id="2937440"/>
    <lineage>
        <taxon>Bacteria</taxon>
        <taxon>Pseudomonadati</taxon>
        <taxon>Bacteroidota</taxon>
        <taxon>Cytophagia</taxon>
        <taxon>Cytophagales</taxon>
        <taxon>Cytophagaceae</taxon>
        <taxon>Spirosoma</taxon>
    </lineage>
</organism>
<accession>A0ABT0HG62</accession>
<dbReference type="Proteomes" id="UP001202180">
    <property type="component" value="Unassembled WGS sequence"/>
</dbReference>
<keyword evidence="2" id="KW-1185">Reference proteome</keyword>
<sequence length="358" mass="39136">MKTFLLKKILYFLVTVTLYAFTCDRMYAQTMTLVPEVEQGYNYTGFMDARQYTSTYPPVVLNGSLYSTYTDPTNRGRLAKFDGNTVTLIPNPDNGPGYVGNQIVFDNAIYGQYRDANYAFRLAKYDGKTLTLLTNPDLGWGHDGFLIVLNNVLYSRYQDANSNCRLAKIGTSAGDAPFAITGVSGVNCTAAQDGKQTVTFTPQYTGLTGQPIAFSVANELPTTTSLGPYSLQLYADNPVITLKATQQGTPGEAVYAFNWKNSCGGLRLAAPEALTPIDIVAMPNPVTGQTVDVEIRGVSGQMVVYQVIDQRGRPISQLRIEKAEDVERQTLRLGSAPGTYVVNVSTLSQNKTINIIKQ</sequence>
<proteinExistence type="predicted"/>